<sequence>MKLNFAFIRRGVGRRIFGLFVACALLPVCALAVLSLRQVAESTRNESRVLLRHTSKNAAMAIHQVLLMLQIELKAQASSVTGVPSRPGRGERQALSESMQERLTAVTMFNRGKARNIFGAPCPLPQLTATAKEHLALGKMLMFLQAAGTGPSRIFIATSLDKNPDETLLVGEVNGSYLWEVVGYTLPPGISICILDPAGKALFTSVAPVPAFIERVKAELTKSTIGGFEARQDNRSYLVSYWQLFLESSFCAEPLTVVTSQSAHDAYLSFGKFARTFYLVASLTLLVVIFISSRQIRRNLLPLTILKEGAEKISQGDFDHKVTINSDDEFARLADSFNEMSDHLKMHFYILTETSLIVRKVLSGHNNEEIVEAVLTNLHTIIPCDWICVSLMHPMIKDMTVNFSSRCTPAGPEAIKQSVTVLKSQETSMLHKNGESLEVAAGGKPFSAFLAPIAAEGARDTFLVPVFFKKSLYAILTLGYRQKPEHVREDLLRARQIADQIAIALENVRLIEELNNLNLGTIRALANAVDAKSPWTSGHSLRVTNIALNIGRELGLSATELESLHRGGLFHDIGKIGVPESILDKPGKLTDEEFATIRKHPEIGVEILNPIEAYHKLIPIVLQHHEWFNGKGYPNGLAGDAISPLARILAVADVYDALISDRPYRQGWEFGRVLSYLEESSGTQFDPVVIQAVLRMSNRGTLESSPLLYQETA</sequence>
<dbReference type="SUPFAM" id="SSF158472">
    <property type="entry name" value="HAMP domain-like"/>
    <property type="match status" value="1"/>
</dbReference>
<evidence type="ECO:0000259" key="2">
    <source>
        <dbReference type="PROSITE" id="PS51832"/>
    </source>
</evidence>
<dbReference type="InterPro" id="IPR029016">
    <property type="entry name" value="GAF-like_dom_sf"/>
</dbReference>
<dbReference type="RefSeq" id="WP_012531606.1">
    <property type="nucleotide sequence ID" value="NC_011146.1"/>
</dbReference>
<dbReference type="eggNOG" id="COG2203">
    <property type="taxonomic scope" value="Bacteria"/>
</dbReference>
<dbReference type="InterPro" id="IPR003018">
    <property type="entry name" value="GAF"/>
</dbReference>
<dbReference type="SMART" id="SM00304">
    <property type="entry name" value="HAMP"/>
    <property type="match status" value="1"/>
</dbReference>
<reference evidence="3 4" key="2">
    <citation type="journal article" date="2010" name="BMC Genomics">
        <title>The genome of Geobacter bemidjiensis, exemplar for the subsurface clade of Geobacter species that predominate in Fe(III)-reducing subsurface environments.</title>
        <authorList>
            <person name="Aklujkar M."/>
            <person name="Young N.D."/>
            <person name="Holmes D."/>
            <person name="Chavan M."/>
            <person name="Risso C."/>
            <person name="Kiss H.E."/>
            <person name="Han C.S."/>
            <person name="Land M.L."/>
            <person name="Lovley D.R."/>
        </authorList>
    </citation>
    <scope>NUCLEOTIDE SEQUENCE [LARGE SCALE GENOMIC DNA]</scope>
    <source>
        <strain evidence="4">ATCC BAA-1014 / DSM 16622 / JCM 12645 / Bem</strain>
    </source>
</reference>
<dbReference type="Proteomes" id="UP000008825">
    <property type="component" value="Chromosome"/>
</dbReference>
<dbReference type="Pfam" id="PF00672">
    <property type="entry name" value="HAMP"/>
    <property type="match status" value="1"/>
</dbReference>
<dbReference type="CDD" id="cd06225">
    <property type="entry name" value="HAMP"/>
    <property type="match status" value="1"/>
</dbReference>
<dbReference type="Pfam" id="PF13487">
    <property type="entry name" value="HD_5"/>
    <property type="match status" value="1"/>
</dbReference>
<evidence type="ECO:0000259" key="1">
    <source>
        <dbReference type="PROSITE" id="PS50885"/>
    </source>
</evidence>
<dbReference type="GO" id="GO:0016020">
    <property type="term" value="C:membrane"/>
    <property type="evidence" value="ECO:0007669"/>
    <property type="project" value="InterPro"/>
</dbReference>
<dbReference type="Pfam" id="PF01590">
    <property type="entry name" value="GAF"/>
    <property type="match status" value="1"/>
</dbReference>
<evidence type="ECO:0000313" key="4">
    <source>
        <dbReference type="Proteomes" id="UP000008825"/>
    </source>
</evidence>
<accession>B5E9K0</accession>
<keyword evidence="4" id="KW-1185">Reference proteome</keyword>
<dbReference type="Gene3D" id="1.10.3210.10">
    <property type="entry name" value="Hypothetical protein af1432"/>
    <property type="match status" value="1"/>
</dbReference>
<dbReference type="STRING" id="404380.Gbem_3173"/>
<dbReference type="PROSITE" id="PS51832">
    <property type="entry name" value="HD_GYP"/>
    <property type="match status" value="1"/>
</dbReference>
<name>B5E9K0_CITBB</name>
<dbReference type="SMART" id="SM00065">
    <property type="entry name" value="GAF"/>
    <property type="match status" value="1"/>
</dbReference>
<dbReference type="InterPro" id="IPR003660">
    <property type="entry name" value="HAMP_dom"/>
</dbReference>
<proteinExistence type="predicted"/>
<dbReference type="InterPro" id="IPR006675">
    <property type="entry name" value="HDIG_dom"/>
</dbReference>
<feature type="domain" description="HAMP" evidence="1">
    <location>
        <begin position="297"/>
        <end position="349"/>
    </location>
</feature>
<reference evidence="3 4" key="1">
    <citation type="submission" date="2008-07" db="EMBL/GenBank/DDBJ databases">
        <title>Complete sequence of Geobacter bemidjiensis BEM.</title>
        <authorList>
            <consortium name="US DOE Joint Genome Institute"/>
            <person name="Lucas S."/>
            <person name="Copeland A."/>
            <person name="Lapidus A."/>
            <person name="Glavina del Rio T."/>
            <person name="Dalin E."/>
            <person name="Tice H."/>
            <person name="Bruce D."/>
            <person name="Goodwin L."/>
            <person name="Pitluck S."/>
            <person name="Kiss H."/>
            <person name="Brettin T."/>
            <person name="Detter J.C."/>
            <person name="Han C."/>
            <person name="Kuske C.R."/>
            <person name="Schmutz J."/>
            <person name="Larimer F."/>
            <person name="Land M."/>
            <person name="Hauser L."/>
            <person name="Kyrpides N."/>
            <person name="Lykidis A."/>
            <person name="Lovley D."/>
            <person name="Richardson P."/>
        </authorList>
    </citation>
    <scope>NUCLEOTIDE SEQUENCE [LARGE SCALE GENOMIC DNA]</scope>
    <source>
        <strain evidence="4">ATCC BAA-1014 / DSM 16622 / JCM 12645 / Bem</strain>
    </source>
</reference>
<dbReference type="NCBIfam" id="TIGR00277">
    <property type="entry name" value="HDIG"/>
    <property type="match status" value="1"/>
</dbReference>
<dbReference type="HOGENOM" id="CLU_023783_0_0_7"/>
<dbReference type="Gene3D" id="6.10.340.10">
    <property type="match status" value="1"/>
</dbReference>
<dbReference type="CDD" id="cd00077">
    <property type="entry name" value="HDc"/>
    <property type="match status" value="1"/>
</dbReference>
<dbReference type="SMART" id="SM00471">
    <property type="entry name" value="HDc"/>
    <property type="match status" value="1"/>
</dbReference>
<dbReference type="PANTHER" id="PTHR43155">
    <property type="entry name" value="CYCLIC DI-GMP PHOSPHODIESTERASE PA4108-RELATED"/>
    <property type="match status" value="1"/>
</dbReference>
<dbReference type="SUPFAM" id="SSF55781">
    <property type="entry name" value="GAF domain-like"/>
    <property type="match status" value="1"/>
</dbReference>
<evidence type="ECO:0000313" key="3">
    <source>
        <dbReference type="EMBL" id="ACH40174.1"/>
    </source>
</evidence>
<protein>
    <submittedName>
        <fullName evidence="3">Cyclic diguanylate phosphodiesterase, HAMP domain-containing</fullName>
    </submittedName>
</protein>
<dbReference type="SUPFAM" id="SSF109604">
    <property type="entry name" value="HD-domain/PDEase-like"/>
    <property type="match status" value="1"/>
</dbReference>
<feature type="domain" description="HD-GYP" evidence="2">
    <location>
        <begin position="514"/>
        <end position="709"/>
    </location>
</feature>
<dbReference type="InterPro" id="IPR037522">
    <property type="entry name" value="HD_GYP_dom"/>
</dbReference>
<dbReference type="PROSITE" id="PS50885">
    <property type="entry name" value="HAMP"/>
    <property type="match status" value="1"/>
</dbReference>
<organism evidence="3 4">
    <name type="scientific">Citrifermentans bemidjiense (strain ATCC BAA-1014 / DSM 16622 / JCM 12645 / Bem)</name>
    <name type="common">Geobacter bemidjiensis</name>
    <dbReference type="NCBI Taxonomy" id="404380"/>
    <lineage>
        <taxon>Bacteria</taxon>
        <taxon>Pseudomonadati</taxon>
        <taxon>Thermodesulfobacteriota</taxon>
        <taxon>Desulfuromonadia</taxon>
        <taxon>Geobacterales</taxon>
        <taxon>Geobacteraceae</taxon>
        <taxon>Citrifermentans</taxon>
    </lineage>
</organism>
<dbReference type="GO" id="GO:0007165">
    <property type="term" value="P:signal transduction"/>
    <property type="evidence" value="ECO:0007669"/>
    <property type="project" value="InterPro"/>
</dbReference>
<dbReference type="EMBL" id="CP001124">
    <property type="protein sequence ID" value="ACH40174.1"/>
    <property type="molecule type" value="Genomic_DNA"/>
</dbReference>
<gene>
    <name evidence="3" type="ordered locus">Gbem_3173</name>
</gene>
<dbReference type="AlphaFoldDB" id="B5E9K0"/>
<dbReference type="eggNOG" id="COG2206">
    <property type="taxonomic scope" value="Bacteria"/>
</dbReference>
<dbReference type="InterPro" id="IPR003607">
    <property type="entry name" value="HD/PDEase_dom"/>
</dbReference>
<dbReference type="Gene3D" id="3.30.450.40">
    <property type="match status" value="1"/>
</dbReference>
<dbReference type="KEGG" id="gbm:Gbem_3173"/>
<dbReference type="PANTHER" id="PTHR43155:SF2">
    <property type="entry name" value="CYCLIC DI-GMP PHOSPHODIESTERASE PA4108"/>
    <property type="match status" value="1"/>
</dbReference>